<dbReference type="AlphaFoldDB" id="A0ABD1YYH2"/>
<dbReference type="InterPro" id="IPR002912">
    <property type="entry name" value="ACT_dom"/>
</dbReference>
<dbReference type="InterPro" id="IPR054480">
    <property type="entry name" value="AHAS_small-like_ACT"/>
</dbReference>
<dbReference type="SUPFAM" id="SSF55021">
    <property type="entry name" value="ACT-like"/>
    <property type="match status" value="4"/>
</dbReference>
<evidence type="ECO:0000256" key="5">
    <source>
        <dbReference type="ARBA" id="ARBA00023304"/>
    </source>
</evidence>
<dbReference type="Proteomes" id="UP001605036">
    <property type="component" value="Unassembled WGS sequence"/>
</dbReference>
<comment type="similarity">
    <text evidence="3">Belongs to the acetolactate synthase small subunit family.</text>
</comment>
<dbReference type="NCBIfam" id="TIGR00119">
    <property type="entry name" value="acolac_sm"/>
    <property type="match status" value="2"/>
</dbReference>
<dbReference type="Pfam" id="PF10369">
    <property type="entry name" value="ALS_ss_C"/>
    <property type="match status" value="2"/>
</dbReference>
<evidence type="ECO:0000256" key="3">
    <source>
        <dbReference type="ARBA" id="ARBA00006341"/>
    </source>
</evidence>
<dbReference type="FunFam" id="3.30.70.1150:FF:000001">
    <property type="entry name" value="Acetolactate synthase small subunit"/>
    <property type="match status" value="2"/>
</dbReference>
<dbReference type="GO" id="GO:0005737">
    <property type="term" value="C:cytoplasm"/>
    <property type="evidence" value="ECO:0007669"/>
    <property type="project" value="UniProtKB-ARBA"/>
</dbReference>
<dbReference type="InterPro" id="IPR045865">
    <property type="entry name" value="ACT-like_dom_sf"/>
</dbReference>
<keyword evidence="8" id="KW-1185">Reference proteome</keyword>
<feature type="domain" description="ACT" evidence="6">
    <location>
        <begin position="90"/>
        <end position="162"/>
    </location>
</feature>
<dbReference type="InterPro" id="IPR019455">
    <property type="entry name" value="Acetolactate_synth_ssu_C"/>
</dbReference>
<reference evidence="7 8" key="1">
    <citation type="submission" date="2024-09" db="EMBL/GenBank/DDBJ databases">
        <title>Chromosome-scale assembly of Riccia fluitans.</title>
        <authorList>
            <person name="Paukszto L."/>
            <person name="Sawicki J."/>
            <person name="Karawczyk K."/>
            <person name="Piernik-Szablinska J."/>
            <person name="Szczecinska M."/>
            <person name="Mazdziarz M."/>
        </authorList>
    </citation>
    <scope>NUCLEOTIDE SEQUENCE [LARGE SCALE GENOMIC DNA]</scope>
    <source>
        <strain evidence="7">Rf_01</strain>
        <tissue evidence="7">Aerial parts of the thallus</tissue>
    </source>
</reference>
<comment type="caution">
    <text evidence="7">The sequence shown here is derived from an EMBL/GenBank/DDBJ whole genome shotgun (WGS) entry which is preliminary data.</text>
</comment>
<dbReference type="PROSITE" id="PS51671">
    <property type="entry name" value="ACT"/>
    <property type="match status" value="2"/>
</dbReference>
<organism evidence="7 8">
    <name type="scientific">Riccia fluitans</name>
    <dbReference type="NCBI Taxonomy" id="41844"/>
    <lineage>
        <taxon>Eukaryota</taxon>
        <taxon>Viridiplantae</taxon>
        <taxon>Streptophyta</taxon>
        <taxon>Embryophyta</taxon>
        <taxon>Marchantiophyta</taxon>
        <taxon>Marchantiopsida</taxon>
        <taxon>Marchantiidae</taxon>
        <taxon>Marchantiales</taxon>
        <taxon>Ricciaceae</taxon>
        <taxon>Riccia</taxon>
    </lineage>
</organism>
<comment type="pathway">
    <text evidence="1">Amino-acid biosynthesis; L-isoleucine biosynthesis; L-isoleucine from 2-oxobutanoate: step 1/4.</text>
</comment>
<dbReference type="Gene3D" id="3.30.70.260">
    <property type="match status" value="2"/>
</dbReference>
<evidence type="ECO:0000313" key="7">
    <source>
        <dbReference type="EMBL" id="KAL2635824.1"/>
    </source>
</evidence>
<dbReference type="PANTHER" id="PTHR30239:SF0">
    <property type="entry name" value="ACETOLACTATE SYNTHASE SMALL SUBUNIT 1, CHLOROPLASTIC"/>
    <property type="match status" value="1"/>
</dbReference>
<evidence type="ECO:0000256" key="4">
    <source>
        <dbReference type="ARBA" id="ARBA00022605"/>
    </source>
</evidence>
<accession>A0ABD1YYH2</accession>
<dbReference type="InterPro" id="IPR027271">
    <property type="entry name" value="Acetolactate_synth/TF_NikR_C"/>
</dbReference>
<feature type="domain" description="ACT" evidence="6">
    <location>
        <begin position="325"/>
        <end position="399"/>
    </location>
</feature>
<dbReference type="InterPro" id="IPR004789">
    <property type="entry name" value="Acetalactate_synth_ssu"/>
</dbReference>
<evidence type="ECO:0000259" key="6">
    <source>
        <dbReference type="PROSITE" id="PS51671"/>
    </source>
</evidence>
<evidence type="ECO:0000256" key="1">
    <source>
        <dbReference type="ARBA" id="ARBA00004974"/>
    </source>
</evidence>
<keyword evidence="4" id="KW-0028">Amino-acid biosynthesis</keyword>
<comment type="pathway">
    <text evidence="2">Amino-acid biosynthesis; L-valine biosynthesis; L-valine from pyruvate: step 1/4.</text>
</comment>
<proteinExistence type="inferred from homology"/>
<dbReference type="GO" id="GO:0009099">
    <property type="term" value="P:L-valine biosynthetic process"/>
    <property type="evidence" value="ECO:0007669"/>
    <property type="project" value="UniProtKB-ARBA"/>
</dbReference>
<dbReference type="InterPro" id="IPR039557">
    <property type="entry name" value="AHAS_ACT"/>
</dbReference>
<dbReference type="EMBL" id="JBHFFA010000003">
    <property type="protein sequence ID" value="KAL2635824.1"/>
    <property type="molecule type" value="Genomic_DNA"/>
</dbReference>
<keyword evidence="5" id="KW-0100">Branched-chain amino acid biosynthesis</keyword>
<name>A0ABD1YYH2_9MARC</name>
<dbReference type="NCBIfam" id="NF008864">
    <property type="entry name" value="PRK11895.1"/>
    <property type="match status" value="2"/>
</dbReference>
<dbReference type="FunFam" id="3.30.70.260:FF:000001">
    <property type="entry name" value="Acetolactate synthase, small subunit"/>
    <property type="match status" value="2"/>
</dbReference>
<gene>
    <name evidence="7" type="ORF">R1flu_007303</name>
</gene>
<dbReference type="CDD" id="cd04878">
    <property type="entry name" value="ACT_AHAS"/>
    <property type="match status" value="2"/>
</dbReference>
<dbReference type="PANTHER" id="PTHR30239">
    <property type="entry name" value="ACETOLACTATE SYNTHASE SMALL SUBUNIT"/>
    <property type="match status" value="1"/>
</dbReference>
<sequence>MATTAQAIVSAGHIGLERRASSRFSSLSTSQSSQSFVPLRTSLQFLKKSGNDATSNLKIRRAAQCAAPSVQTKIPDAAPQRATSGIRRHTISVFVGDESGMINRIAGVISRRGYNIDSLAVGLNKDKALFTIVVNGNERVVQQVMQQLYKLVNVRQVADLTNSKRVERELMLLKVNVRAEQRVEVAGLVQIFRGRVVDVAEASLTIEVTGDPGKLVAFQATMSKFGIKQLARTGKIALRREMSSPPPVLMRGTGDESDIEDSKVPAVNGTAELGHHLTSSAPTGGEGDVYAVEPDNDGVWYHQVLDAHWGVLDDQDDVTGYKSHTISMLVNDSPGVLNRVTGVFARRGYNIQSLAVGPAETEGISRITTVVPGTDGSINKLLSQILKLIDVIEVQDLTQLPFASRELMLIKICATTENRRDIIDIASIFRAKIVDVSFHTITLEVTGILEKMAALQLLLEPYGILEVARTGRVALVRDSGFE</sequence>
<dbReference type="Pfam" id="PF22629">
    <property type="entry name" value="ACT_AHAS_ss"/>
    <property type="match status" value="2"/>
</dbReference>
<protein>
    <recommendedName>
        <fullName evidence="6">ACT domain-containing protein</fullName>
    </recommendedName>
</protein>
<evidence type="ECO:0000256" key="2">
    <source>
        <dbReference type="ARBA" id="ARBA00005025"/>
    </source>
</evidence>
<dbReference type="Gene3D" id="3.30.70.1150">
    <property type="entry name" value="ACT-like. Chain A, domain 2"/>
    <property type="match status" value="2"/>
</dbReference>
<evidence type="ECO:0000313" key="8">
    <source>
        <dbReference type="Proteomes" id="UP001605036"/>
    </source>
</evidence>